<dbReference type="RefSeq" id="WP_099385508.1">
    <property type="nucleotide sequence ID" value="NZ_JANSWH010000051.1"/>
</dbReference>
<protein>
    <recommendedName>
        <fullName evidence="3">DUF4417 domain-containing protein</fullName>
    </recommendedName>
</protein>
<dbReference type="Proteomes" id="UP000224563">
    <property type="component" value="Unassembled WGS sequence"/>
</dbReference>
<gene>
    <name evidence="1" type="ORF">CSX02_02480</name>
</gene>
<evidence type="ECO:0008006" key="3">
    <source>
        <dbReference type="Google" id="ProtNLM"/>
    </source>
</evidence>
<sequence>MNKISNLKNLIQITIEYRNYLKQSGISFNEEGFPIFAEEMFLTDWPKLVIPYSQRKNWRVKNPQKTLICFFDSDCHLYPRLTKVLDEIDEYKKYMGVIGMDVTITDDMDEEWQAVIELVNQMFLAILAVNGVKIVINTRSATLDLARVFNNFPQQVMAASGFLGCNIIGDEKDFSYLEKILYLLPSKLVLYGKQDKIVEKQLDVMGIDYRVYLDFHRLCKEVPYVR</sequence>
<comment type="caution">
    <text evidence="1">The sequence shown here is derived from an EMBL/GenBank/DDBJ whole genome shotgun (WGS) entry which is preliminary data.</text>
</comment>
<dbReference type="EMBL" id="PDYG01000008">
    <property type="protein sequence ID" value="PHU38421.1"/>
    <property type="molecule type" value="Genomic_DNA"/>
</dbReference>
<evidence type="ECO:0000313" key="2">
    <source>
        <dbReference type="Proteomes" id="UP000224563"/>
    </source>
</evidence>
<name>A0A2G3E5E0_9FIRM</name>
<accession>A0A2G3E5E0</accession>
<reference evidence="1 2" key="1">
    <citation type="submission" date="2017-10" db="EMBL/GenBank/DDBJ databases">
        <title>Resolving the taxonomy of Roseburia spp., Eubacterium rectale and Agathobacter spp. through phylogenomic analysis.</title>
        <authorList>
            <person name="Sheridan P.O."/>
            <person name="Walker A.W."/>
            <person name="Duncan S.H."/>
            <person name="Scott K.P."/>
            <person name="Toole P.W.O."/>
            <person name="Luis P."/>
            <person name="Flint H.J."/>
        </authorList>
    </citation>
    <scope>NUCLEOTIDE SEQUENCE [LARGE SCALE GENOMIC DNA]</scope>
    <source>
        <strain evidence="1 2">JK623</strain>
    </source>
</reference>
<proteinExistence type="predicted"/>
<evidence type="ECO:0000313" key="1">
    <source>
        <dbReference type="EMBL" id="PHU38421.1"/>
    </source>
</evidence>
<keyword evidence="2" id="KW-1185">Reference proteome</keyword>
<reference evidence="1 2" key="2">
    <citation type="submission" date="2017-10" db="EMBL/GenBank/DDBJ databases">
        <authorList>
            <person name="Banno H."/>
            <person name="Chua N.-H."/>
        </authorList>
    </citation>
    <scope>NUCLEOTIDE SEQUENCE [LARGE SCALE GENOMIC DNA]</scope>
    <source>
        <strain evidence="1 2">JK623</strain>
    </source>
</reference>
<organism evidence="1 2">
    <name type="scientific">Agathobacter ruminis</name>
    <dbReference type="NCBI Taxonomy" id="1712665"/>
    <lineage>
        <taxon>Bacteria</taxon>
        <taxon>Bacillati</taxon>
        <taxon>Bacillota</taxon>
        <taxon>Clostridia</taxon>
        <taxon>Lachnospirales</taxon>
        <taxon>Lachnospiraceae</taxon>
        <taxon>Agathobacter</taxon>
    </lineage>
</organism>
<dbReference type="AlphaFoldDB" id="A0A2G3E5E0"/>